<evidence type="ECO:0000256" key="1">
    <source>
        <dbReference type="ARBA" id="ARBA00004141"/>
    </source>
</evidence>
<evidence type="ECO:0000256" key="3">
    <source>
        <dbReference type="ARBA" id="ARBA00022692"/>
    </source>
</evidence>
<protein>
    <recommendedName>
        <fullName evidence="7">Phosphatidic acid phosphatase type 2/haloperoxidase domain-containing protein</fullName>
    </recommendedName>
</protein>
<evidence type="ECO:0000256" key="5">
    <source>
        <dbReference type="ARBA" id="ARBA00023136"/>
    </source>
</evidence>
<dbReference type="SUPFAM" id="SSF48317">
    <property type="entry name" value="Acid phosphatase/Vanadium-dependent haloperoxidase"/>
    <property type="match status" value="1"/>
</dbReference>
<keyword evidence="5 6" id="KW-0472">Membrane</keyword>
<evidence type="ECO:0000256" key="4">
    <source>
        <dbReference type="ARBA" id="ARBA00022989"/>
    </source>
</evidence>
<keyword evidence="9" id="KW-1185">Reference proteome</keyword>
<evidence type="ECO:0000313" key="8">
    <source>
        <dbReference type="EMBL" id="MFH4976960.1"/>
    </source>
</evidence>
<dbReference type="Proteomes" id="UP001608902">
    <property type="component" value="Unassembled WGS sequence"/>
</dbReference>
<proteinExistence type="inferred from homology"/>
<dbReference type="InterPro" id="IPR036938">
    <property type="entry name" value="PAP2/HPO_sf"/>
</dbReference>
<organism evidence="8 9">
    <name type="scientific">Gnathostoma spinigerum</name>
    <dbReference type="NCBI Taxonomy" id="75299"/>
    <lineage>
        <taxon>Eukaryota</taxon>
        <taxon>Metazoa</taxon>
        <taxon>Ecdysozoa</taxon>
        <taxon>Nematoda</taxon>
        <taxon>Chromadorea</taxon>
        <taxon>Rhabditida</taxon>
        <taxon>Spirurina</taxon>
        <taxon>Gnathostomatomorpha</taxon>
        <taxon>Gnathostomatoidea</taxon>
        <taxon>Gnathostomatidae</taxon>
        <taxon>Gnathostoma</taxon>
    </lineage>
</organism>
<feature type="transmembrane region" description="Helical" evidence="6">
    <location>
        <begin position="160"/>
        <end position="178"/>
    </location>
</feature>
<feature type="transmembrane region" description="Helical" evidence="6">
    <location>
        <begin position="20"/>
        <end position="43"/>
    </location>
</feature>
<evidence type="ECO:0000256" key="6">
    <source>
        <dbReference type="SAM" id="Phobius"/>
    </source>
</evidence>
<comment type="similarity">
    <text evidence="2">Belongs to the PA-phosphatase related phosphoesterase family.</text>
</comment>
<keyword evidence="4 6" id="KW-1133">Transmembrane helix</keyword>
<comment type="subcellular location">
    <subcellularLocation>
        <location evidence="1">Membrane</location>
        <topology evidence="1">Multi-pass membrane protein</topology>
    </subcellularLocation>
</comment>
<dbReference type="SMART" id="SM00014">
    <property type="entry name" value="acidPPc"/>
    <property type="match status" value="1"/>
</dbReference>
<sequence>MEYVRPEQNVRNASNVFVRLHLCLTCDGTAAYLCLAMLLTMIARKTTGYVVGRLRPHFIDVCKPNVDMMNCTLHSYIIEYKCLGDSEELIRNARLSFFSEHAALALTAGAYIVVYLQIRLPRMMCGLSPLPLLQLAVICCAFLLGFTTLSDHSNHWSDVLVGYIVGGLSGFVVATHLAQLRQKSYLPVAANADLPYIDDSGQGNDSVPRYKTSVVRLQPTELRIFE</sequence>
<reference evidence="8 9" key="1">
    <citation type="submission" date="2024-08" db="EMBL/GenBank/DDBJ databases">
        <title>Gnathostoma spinigerum genome.</title>
        <authorList>
            <person name="Gonzalez-Bertolin B."/>
            <person name="Monzon S."/>
            <person name="Zaballos A."/>
            <person name="Jimenez P."/>
            <person name="Dekumyoy P."/>
            <person name="Varona S."/>
            <person name="Cuesta I."/>
            <person name="Sumanam S."/>
            <person name="Adisakwattana P."/>
            <person name="Gasser R.B."/>
            <person name="Hernandez-Gonzalez A."/>
            <person name="Young N.D."/>
            <person name="Perteguer M.J."/>
        </authorList>
    </citation>
    <scope>NUCLEOTIDE SEQUENCE [LARGE SCALE GENOMIC DNA]</scope>
    <source>
        <strain evidence="8">AL3</strain>
        <tissue evidence="8">Liver</tissue>
    </source>
</reference>
<gene>
    <name evidence="8" type="ORF">AB6A40_003669</name>
</gene>
<name>A0ABD6EBE2_9BILA</name>
<evidence type="ECO:0000259" key="7">
    <source>
        <dbReference type="SMART" id="SM00014"/>
    </source>
</evidence>
<dbReference type="AlphaFoldDB" id="A0ABD6EBE2"/>
<dbReference type="InterPro" id="IPR043216">
    <property type="entry name" value="PAP-like"/>
</dbReference>
<feature type="transmembrane region" description="Helical" evidence="6">
    <location>
        <begin position="130"/>
        <end position="148"/>
    </location>
</feature>
<dbReference type="Gene3D" id="1.20.144.10">
    <property type="entry name" value="Phosphatidic acid phosphatase type 2/haloperoxidase"/>
    <property type="match status" value="1"/>
</dbReference>
<keyword evidence="3 6" id="KW-0812">Transmembrane</keyword>
<accession>A0ABD6EBE2</accession>
<feature type="domain" description="Phosphatidic acid phosphatase type 2/haloperoxidase" evidence="7">
    <location>
        <begin position="33"/>
        <end position="174"/>
    </location>
</feature>
<dbReference type="Pfam" id="PF01569">
    <property type="entry name" value="PAP2"/>
    <property type="match status" value="1"/>
</dbReference>
<feature type="transmembrane region" description="Helical" evidence="6">
    <location>
        <begin position="101"/>
        <end position="118"/>
    </location>
</feature>
<dbReference type="InterPro" id="IPR000326">
    <property type="entry name" value="PAP2/HPO"/>
</dbReference>
<dbReference type="PANTHER" id="PTHR10165">
    <property type="entry name" value="LIPID PHOSPHATE PHOSPHATASE"/>
    <property type="match status" value="1"/>
</dbReference>
<evidence type="ECO:0000256" key="2">
    <source>
        <dbReference type="ARBA" id="ARBA00008816"/>
    </source>
</evidence>
<dbReference type="GO" id="GO:0016020">
    <property type="term" value="C:membrane"/>
    <property type="evidence" value="ECO:0007669"/>
    <property type="project" value="UniProtKB-SubCell"/>
</dbReference>
<comment type="caution">
    <text evidence="8">The sequence shown here is derived from an EMBL/GenBank/DDBJ whole genome shotgun (WGS) entry which is preliminary data.</text>
</comment>
<evidence type="ECO:0000313" key="9">
    <source>
        <dbReference type="Proteomes" id="UP001608902"/>
    </source>
</evidence>
<dbReference type="EMBL" id="JBGFUD010001956">
    <property type="protein sequence ID" value="MFH4976960.1"/>
    <property type="molecule type" value="Genomic_DNA"/>
</dbReference>
<dbReference type="PANTHER" id="PTHR10165:SF103">
    <property type="entry name" value="PHOSPHOLIPID PHOSPHATASE HOMOLOG 1.2 HOMOLOG"/>
    <property type="match status" value="1"/>
</dbReference>